<reference evidence="1" key="1">
    <citation type="submission" date="2020-10" db="EMBL/GenBank/DDBJ databases">
        <authorList>
            <person name="Gilroy R."/>
        </authorList>
    </citation>
    <scope>NUCLEOTIDE SEQUENCE</scope>
    <source>
        <strain evidence="1">CHK184-20233</strain>
    </source>
</reference>
<protein>
    <submittedName>
        <fullName evidence="1">Virulence RhuM family protein</fullName>
    </submittedName>
</protein>
<name>A0A9D1DTZ2_9FIRM</name>
<dbReference type="Pfam" id="PF13310">
    <property type="entry name" value="Virulence_RhuM"/>
    <property type="match status" value="1"/>
</dbReference>
<sequence length="199" mass="23204">MSEFGNIIIYKDKNGKENIEVKIEDGTVWLNQAQLVKLYNSSKSNISEHIKHIYEEGELEEESTVRNFRTVATNGKTYDMKYYNLDMIVAIGFRVKSDIGTNFRKWANDKLKEYMIKGFVLNDEKLKNNGESPYFEELLARIRDIRSSEKVFWRKVLDIYATAIDYDPKDKISIEFFKTVQNKMHYATHGSTAGLFLIG</sequence>
<dbReference type="InterPro" id="IPR011204">
    <property type="entry name" value="Virulence_RhuM-like"/>
</dbReference>
<evidence type="ECO:0000313" key="2">
    <source>
        <dbReference type="Proteomes" id="UP000824232"/>
    </source>
</evidence>
<reference evidence="1" key="2">
    <citation type="journal article" date="2021" name="PeerJ">
        <title>Extensive microbial diversity within the chicken gut microbiome revealed by metagenomics and culture.</title>
        <authorList>
            <person name="Gilroy R."/>
            <person name="Ravi A."/>
            <person name="Getino M."/>
            <person name="Pursley I."/>
            <person name="Horton D.L."/>
            <person name="Alikhan N.F."/>
            <person name="Baker D."/>
            <person name="Gharbi K."/>
            <person name="Hall N."/>
            <person name="Watson M."/>
            <person name="Adriaenssens E.M."/>
            <person name="Foster-Nyarko E."/>
            <person name="Jarju S."/>
            <person name="Secka A."/>
            <person name="Antonio M."/>
            <person name="Oren A."/>
            <person name="Chaudhuri R.R."/>
            <person name="La Ragione R."/>
            <person name="Hildebrand F."/>
            <person name="Pallen M.J."/>
        </authorList>
    </citation>
    <scope>NUCLEOTIDE SEQUENCE</scope>
    <source>
        <strain evidence="1">CHK184-20233</strain>
    </source>
</reference>
<dbReference type="Proteomes" id="UP000824232">
    <property type="component" value="Unassembled WGS sequence"/>
</dbReference>
<evidence type="ECO:0000313" key="1">
    <source>
        <dbReference type="EMBL" id="HIR58922.1"/>
    </source>
</evidence>
<proteinExistence type="predicted"/>
<accession>A0A9D1DTZ2</accession>
<comment type="caution">
    <text evidence="1">The sequence shown here is derived from an EMBL/GenBank/DDBJ whole genome shotgun (WGS) entry which is preliminary data.</text>
</comment>
<gene>
    <name evidence="1" type="ORF">IAB38_02625</name>
</gene>
<dbReference type="AlphaFoldDB" id="A0A9D1DTZ2"/>
<dbReference type="PANTHER" id="PTHR35810:SF1">
    <property type="entry name" value="CYTOPLASMIC PROTEIN"/>
    <property type="match status" value="1"/>
</dbReference>
<dbReference type="EMBL" id="DVHC01000027">
    <property type="protein sequence ID" value="HIR58922.1"/>
    <property type="molecule type" value="Genomic_DNA"/>
</dbReference>
<dbReference type="PANTHER" id="PTHR35810">
    <property type="entry name" value="CYTOPLASMIC PROTEIN-RELATED"/>
    <property type="match status" value="1"/>
</dbReference>
<organism evidence="1 2">
    <name type="scientific">Candidatus Onthousia excrementipullorum</name>
    <dbReference type="NCBI Taxonomy" id="2840884"/>
    <lineage>
        <taxon>Bacteria</taxon>
        <taxon>Bacillati</taxon>
        <taxon>Bacillota</taxon>
        <taxon>Bacilli</taxon>
        <taxon>Candidatus Onthousia</taxon>
    </lineage>
</organism>